<keyword evidence="5" id="KW-1185">Reference proteome</keyword>
<accession>A0A5B0S2S1</accession>
<feature type="region of interest" description="Disordered" evidence="1">
    <location>
        <begin position="58"/>
        <end position="87"/>
    </location>
</feature>
<evidence type="ECO:0000313" key="6">
    <source>
        <dbReference type="Proteomes" id="UP000325313"/>
    </source>
</evidence>
<comment type="caution">
    <text evidence="4">The sequence shown here is derived from an EMBL/GenBank/DDBJ whole genome shotgun (WGS) entry which is preliminary data.</text>
</comment>
<dbReference type="Gene3D" id="3.30.70.330">
    <property type="match status" value="1"/>
</dbReference>
<dbReference type="GO" id="GO:0070034">
    <property type="term" value="F:telomerase RNA binding"/>
    <property type="evidence" value="ECO:0007669"/>
    <property type="project" value="InterPro"/>
</dbReference>
<name>A0A5B0S2S1_PUCGR</name>
<dbReference type="OrthoDB" id="439993at2759"/>
<dbReference type="GO" id="GO:1904868">
    <property type="term" value="P:telomerase catalytic core complex assembly"/>
    <property type="evidence" value="ECO:0007669"/>
    <property type="project" value="InterPro"/>
</dbReference>
<dbReference type="EMBL" id="VSWC01000067">
    <property type="protein sequence ID" value="KAA1096395.1"/>
    <property type="molecule type" value="Genomic_DNA"/>
</dbReference>
<reference evidence="5 6" key="1">
    <citation type="submission" date="2019-05" db="EMBL/GenBank/DDBJ databases">
        <title>Emergence of the Ug99 lineage of the wheat stem rust pathogen through somatic hybridization.</title>
        <authorList>
            <person name="Li F."/>
            <person name="Upadhyaya N.M."/>
            <person name="Sperschneider J."/>
            <person name="Matny O."/>
            <person name="Nguyen-Phuc H."/>
            <person name="Mago R."/>
            <person name="Raley C."/>
            <person name="Miller M.E."/>
            <person name="Silverstein K.A.T."/>
            <person name="Henningsen E."/>
            <person name="Hirsch C.D."/>
            <person name="Visser B."/>
            <person name="Pretorius Z.A."/>
            <person name="Steffenson B.J."/>
            <person name="Schwessinger B."/>
            <person name="Dodds P.N."/>
            <person name="Figueroa M."/>
        </authorList>
    </citation>
    <scope>NUCLEOTIDE SEQUENCE [LARGE SCALE GENOMIC DNA]</scope>
    <source>
        <strain evidence="3">21-0</strain>
        <strain evidence="4 6">Ug99</strain>
    </source>
</reference>
<evidence type="ECO:0000313" key="3">
    <source>
        <dbReference type="EMBL" id="KAA1096395.1"/>
    </source>
</evidence>
<dbReference type="EMBL" id="VDEP01000102">
    <property type="protein sequence ID" value="KAA1132038.1"/>
    <property type="molecule type" value="Genomic_DNA"/>
</dbReference>
<gene>
    <name evidence="3" type="ORF">PGT21_015247</name>
    <name evidence="4" type="ORF">PGTUg99_036289</name>
</gene>
<evidence type="ECO:0000259" key="2">
    <source>
        <dbReference type="Pfam" id="PF19977"/>
    </source>
</evidence>
<proteinExistence type="predicted"/>
<dbReference type="AlphaFoldDB" id="A0A5B0S2S1"/>
<feature type="domain" description="La-related protein 7 homolog xRRM" evidence="2">
    <location>
        <begin position="151"/>
        <end position="265"/>
    </location>
</feature>
<evidence type="ECO:0000256" key="1">
    <source>
        <dbReference type="SAM" id="MobiDB-lite"/>
    </source>
</evidence>
<evidence type="ECO:0000313" key="5">
    <source>
        <dbReference type="Proteomes" id="UP000324748"/>
    </source>
</evidence>
<dbReference type="Proteomes" id="UP000324748">
    <property type="component" value="Unassembled WGS sequence"/>
</dbReference>
<organism evidence="4 6">
    <name type="scientific">Puccinia graminis f. sp. tritici</name>
    <dbReference type="NCBI Taxonomy" id="56615"/>
    <lineage>
        <taxon>Eukaryota</taxon>
        <taxon>Fungi</taxon>
        <taxon>Dikarya</taxon>
        <taxon>Basidiomycota</taxon>
        <taxon>Pucciniomycotina</taxon>
        <taxon>Pucciniomycetes</taxon>
        <taxon>Pucciniales</taxon>
        <taxon>Pucciniaceae</taxon>
        <taxon>Puccinia</taxon>
    </lineage>
</organism>
<evidence type="ECO:0000313" key="4">
    <source>
        <dbReference type="EMBL" id="KAA1132038.1"/>
    </source>
</evidence>
<dbReference type="Pfam" id="PF19977">
    <property type="entry name" value="xRRM"/>
    <property type="match status" value="1"/>
</dbReference>
<dbReference type="Proteomes" id="UP000325313">
    <property type="component" value="Unassembled WGS sequence"/>
</dbReference>
<dbReference type="InterPro" id="IPR012677">
    <property type="entry name" value="Nucleotide-bd_a/b_plait_sf"/>
</dbReference>
<protein>
    <recommendedName>
        <fullName evidence="2">La-related protein 7 homolog xRRM domain-containing protein</fullName>
    </recommendedName>
</protein>
<dbReference type="InterPro" id="IPR045537">
    <property type="entry name" value="Lar7_xRRM"/>
</dbReference>
<sequence>MVNKPIGIGSLDWLAALEADAPASAAHTSSQGLQRPPVAWSGGEDQMLLPRALAIRKTGPAAANRPSAGPPARPNQQPIAVDSKTQEHGINHERLVTLPSTQQAEKVTATRSTLTLPTPNYCLASSGSLRSSHGIPSFQIQEKNFRKSPHSGCIVWLNGLPTTHNITKPVIMNLVAAIRTAKSREIFTESVEVKYIDFVKGLANCHIRFSSAASAAGFVQVLKSFSDSENPVVLDISGLEIDCSKLEALVISGRREEIYMEKIPDYLHQ</sequence>